<feature type="binding site" description="axial binding residue" evidence="12">
    <location>
        <position position="44"/>
    </location>
    <ligand>
        <name>heme b</name>
        <dbReference type="ChEBI" id="CHEBI:60344"/>
    </ligand>
    <ligandPart>
        <name>Fe</name>
        <dbReference type="ChEBI" id="CHEBI:18248"/>
    </ligandPart>
</feature>
<evidence type="ECO:0000256" key="13">
    <source>
        <dbReference type="PIRSR" id="PIRSR600823-5"/>
    </source>
</evidence>
<keyword evidence="9 12" id="KW-0408">Iron</keyword>
<evidence type="ECO:0000256" key="1">
    <source>
        <dbReference type="ARBA" id="ARBA00000189"/>
    </source>
</evidence>
<evidence type="ECO:0000256" key="2">
    <source>
        <dbReference type="ARBA" id="ARBA00006873"/>
    </source>
</evidence>
<feature type="binding site" evidence="11">
    <location>
        <position position="29"/>
    </location>
    <ligand>
        <name>substrate</name>
    </ligand>
</feature>
<feature type="disulfide bond" evidence="13">
    <location>
        <begin position="51"/>
        <end position="83"/>
    </location>
</feature>
<evidence type="ECO:0000256" key="4">
    <source>
        <dbReference type="ARBA" id="ARBA00022559"/>
    </source>
</evidence>
<comment type="cofactor">
    <cofactor evidence="12">
        <name>Ca(2+)</name>
        <dbReference type="ChEBI" id="CHEBI:29108"/>
    </cofactor>
    <text evidence="12">Binds 2 calcium ions per subunit.</text>
</comment>
<dbReference type="GO" id="GO:0046872">
    <property type="term" value="F:metal ion binding"/>
    <property type="evidence" value="ECO:0007669"/>
    <property type="project" value="UniProtKB-KW"/>
</dbReference>
<proteinExistence type="inferred from homology"/>
<sequence length="181" mass="20362">MVGGPFYTVQLGRKDGLISKAADAEQHVPRRFTETELVALMGAHTIGFSHCKEFAERLYNYSNTTPTDPDFNPKYAAALKTLCANYTIDTTMSAFNDVLTPSKFDNMYFQNLPRGLGLLSSDHILVKDPRTKPAVDLYAKNQTQFFVDFARAMEKLSVLQIKTGDKGEVRHRCDHFNSIDT</sequence>
<organism evidence="15 16">
    <name type="scientific">Jatropha curcas</name>
    <name type="common">Barbados nut</name>
    <dbReference type="NCBI Taxonomy" id="180498"/>
    <lineage>
        <taxon>Eukaryota</taxon>
        <taxon>Viridiplantae</taxon>
        <taxon>Streptophyta</taxon>
        <taxon>Embryophyta</taxon>
        <taxon>Tracheophyta</taxon>
        <taxon>Spermatophyta</taxon>
        <taxon>Magnoliopsida</taxon>
        <taxon>eudicotyledons</taxon>
        <taxon>Gunneridae</taxon>
        <taxon>Pentapetalae</taxon>
        <taxon>rosids</taxon>
        <taxon>fabids</taxon>
        <taxon>Malpighiales</taxon>
        <taxon>Euphorbiaceae</taxon>
        <taxon>Crotonoideae</taxon>
        <taxon>Jatropheae</taxon>
        <taxon>Jatropha</taxon>
    </lineage>
</organism>
<keyword evidence="8" id="KW-0560">Oxidoreductase</keyword>
<dbReference type="AlphaFoldDB" id="A0A067LBL3"/>
<dbReference type="InterPro" id="IPR019793">
    <property type="entry name" value="Peroxidases_heam-ligand_BS"/>
</dbReference>
<keyword evidence="5" id="KW-0349">Heme</keyword>
<keyword evidence="6 12" id="KW-0479">Metal-binding</keyword>
<dbReference type="Proteomes" id="UP000027138">
    <property type="component" value="Unassembled WGS sequence"/>
</dbReference>
<keyword evidence="12" id="KW-0106">Calcium</keyword>
<evidence type="ECO:0000259" key="14">
    <source>
        <dbReference type="PROSITE" id="PS50873"/>
    </source>
</evidence>
<keyword evidence="7" id="KW-0732">Signal</keyword>
<comment type="cofactor">
    <cofactor evidence="12">
        <name>heme b</name>
        <dbReference type="ChEBI" id="CHEBI:60344"/>
    </cofactor>
    <text evidence="12">Binds 1 heme b (iron(II)-protoporphyrin IX) group per subunit.</text>
</comment>
<accession>A0A067LBL3</accession>
<feature type="binding site" evidence="12">
    <location>
        <position position="105"/>
    </location>
    <ligand>
        <name>Ca(2+)</name>
        <dbReference type="ChEBI" id="CHEBI:29108"/>
        <label>2</label>
    </ligand>
</feature>
<dbReference type="InterPro" id="IPR000823">
    <property type="entry name" value="Peroxidase_pln"/>
</dbReference>
<dbReference type="OrthoDB" id="2113341at2759"/>
<keyword evidence="10 13" id="KW-1015">Disulfide bond</keyword>
<dbReference type="PROSITE" id="PS50873">
    <property type="entry name" value="PEROXIDASE_4"/>
    <property type="match status" value="1"/>
</dbReference>
<evidence type="ECO:0000256" key="10">
    <source>
        <dbReference type="ARBA" id="ARBA00023157"/>
    </source>
</evidence>
<dbReference type="Gene3D" id="1.10.420.10">
    <property type="entry name" value="Peroxidase, domain 2"/>
    <property type="match status" value="1"/>
</dbReference>
<protein>
    <recommendedName>
        <fullName evidence="3">peroxidase</fullName>
        <ecNumber evidence="3">1.11.1.7</ecNumber>
    </recommendedName>
</protein>
<dbReference type="SUPFAM" id="SSF48113">
    <property type="entry name" value="Heme-dependent peroxidases"/>
    <property type="match status" value="1"/>
</dbReference>
<dbReference type="FunFam" id="1.10.420.10:FF:000007">
    <property type="entry name" value="Peroxidase"/>
    <property type="match status" value="1"/>
</dbReference>
<evidence type="ECO:0000256" key="3">
    <source>
        <dbReference type="ARBA" id="ARBA00012313"/>
    </source>
</evidence>
<dbReference type="Pfam" id="PF00141">
    <property type="entry name" value="peroxidase"/>
    <property type="match status" value="1"/>
</dbReference>
<keyword evidence="4" id="KW-0575">Peroxidase</keyword>
<evidence type="ECO:0000313" key="15">
    <source>
        <dbReference type="EMBL" id="KDP45762.1"/>
    </source>
</evidence>
<dbReference type="GO" id="GO:0140825">
    <property type="term" value="F:lactoperoxidase activity"/>
    <property type="evidence" value="ECO:0007669"/>
    <property type="project" value="UniProtKB-EC"/>
</dbReference>
<dbReference type="InterPro" id="IPR010255">
    <property type="entry name" value="Haem_peroxidase_sf"/>
</dbReference>
<dbReference type="Gene3D" id="1.10.520.10">
    <property type="match status" value="1"/>
</dbReference>
<evidence type="ECO:0000256" key="12">
    <source>
        <dbReference type="PIRSR" id="PIRSR600823-3"/>
    </source>
</evidence>
<dbReference type="EC" id="1.11.1.7" evidence="3"/>
<reference evidence="15 16" key="1">
    <citation type="journal article" date="2014" name="PLoS ONE">
        <title>Global Analysis of Gene Expression Profiles in Physic Nut (Jatropha curcas L.) Seedlings Exposed to Salt Stress.</title>
        <authorList>
            <person name="Zhang L."/>
            <person name="Zhang C."/>
            <person name="Wu P."/>
            <person name="Chen Y."/>
            <person name="Li M."/>
            <person name="Jiang H."/>
            <person name="Wu G."/>
        </authorList>
    </citation>
    <scope>NUCLEOTIDE SEQUENCE [LARGE SCALE GENOMIC DNA]</scope>
    <source>
        <strain evidence="16">cv. GZQX0401</strain>
        <tissue evidence="15">Young leaves</tissue>
    </source>
</reference>
<dbReference type="PRINTS" id="PR00458">
    <property type="entry name" value="PEROXIDASE"/>
</dbReference>
<keyword evidence="16" id="KW-1185">Reference proteome</keyword>
<comment type="similarity">
    <text evidence="2">Belongs to the peroxidase family. Ascorbate peroxidase subfamily.</text>
</comment>
<evidence type="ECO:0000313" key="16">
    <source>
        <dbReference type="Proteomes" id="UP000027138"/>
    </source>
</evidence>
<evidence type="ECO:0000256" key="6">
    <source>
        <dbReference type="ARBA" id="ARBA00022723"/>
    </source>
</evidence>
<evidence type="ECO:0000256" key="8">
    <source>
        <dbReference type="ARBA" id="ARBA00023002"/>
    </source>
</evidence>
<feature type="binding site" evidence="12">
    <location>
        <position position="100"/>
    </location>
    <ligand>
        <name>Ca(2+)</name>
        <dbReference type="ChEBI" id="CHEBI:29108"/>
        <label>2</label>
    </ligand>
</feature>
<evidence type="ECO:0000256" key="9">
    <source>
        <dbReference type="ARBA" id="ARBA00023004"/>
    </source>
</evidence>
<evidence type="ECO:0000256" key="11">
    <source>
        <dbReference type="PIRSR" id="PIRSR600823-2"/>
    </source>
</evidence>
<dbReference type="PANTHER" id="PTHR31517">
    <property type="match status" value="1"/>
</dbReference>
<name>A0A067LBL3_JATCU</name>
<dbReference type="PRINTS" id="PR00461">
    <property type="entry name" value="PLPEROXIDASE"/>
</dbReference>
<dbReference type="GO" id="GO:0020037">
    <property type="term" value="F:heme binding"/>
    <property type="evidence" value="ECO:0007669"/>
    <property type="project" value="InterPro"/>
</dbReference>
<dbReference type="InterPro" id="IPR002016">
    <property type="entry name" value="Haem_peroxidase"/>
</dbReference>
<dbReference type="GO" id="GO:0006979">
    <property type="term" value="P:response to oxidative stress"/>
    <property type="evidence" value="ECO:0007669"/>
    <property type="project" value="InterPro"/>
</dbReference>
<evidence type="ECO:0000256" key="7">
    <source>
        <dbReference type="ARBA" id="ARBA00022729"/>
    </source>
</evidence>
<evidence type="ECO:0000256" key="5">
    <source>
        <dbReference type="ARBA" id="ARBA00022617"/>
    </source>
</evidence>
<feature type="binding site" evidence="12">
    <location>
        <position position="97"/>
    </location>
    <ligand>
        <name>Ca(2+)</name>
        <dbReference type="ChEBI" id="CHEBI:29108"/>
        <label>2</label>
    </ligand>
</feature>
<comment type="catalytic activity">
    <reaction evidence="1">
        <text>2 a phenolic donor + H2O2 = 2 a phenolic radical donor + 2 H2O</text>
        <dbReference type="Rhea" id="RHEA:56136"/>
        <dbReference type="ChEBI" id="CHEBI:15377"/>
        <dbReference type="ChEBI" id="CHEBI:16240"/>
        <dbReference type="ChEBI" id="CHEBI:139520"/>
        <dbReference type="ChEBI" id="CHEBI:139521"/>
        <dbReference type="EC" id="1.11.1.7"/>
    </reaction>
</comment>
<dbReference type="PANTHER" id="PTHR31517:SF17">
    <property type="entry name" value="PEROXIDASE 6"/>
    <property type="match status" value="1"/>
</dbReference>
<dbReference type="PROSITE" id="PS00435">
    <property type="entry name" value="PEROXIDASE_1"/>
    <property type="match status" value="1"/>
</dbReference>
<feature type="domain" description="Plant heme peroxidase family profile" evidence="14">
    <location>
        <begin position="1"/>
        <end position="177"/>
    </location>
</feature>
<feature type="binding site" evidence="12">
    <location>
        <position position="45"/>
    </location>
    <ligand>
        <name>Ca(2+)</name>
        <dbReference type="ChEBI" id="CHEBI:29108"/>
        <label>2</label>
    </ligand>
</feature>
<dbReference type="EMBL" id="KK914227">
    <property type="protein sequence ID" value="KDP45762.1"/>
    <property type="molecule type" value="Genomic_DNA"/>
</dbReference>
<gene>
    <name evidence="15" type="ORF">JCGZ_17369</name>
</gene>